<organism evidence="1 2">
    <name type="scientific">Morganella morganii</name>
    <name type="common">Proteus morganii</name>
    <dbReference type="NCBI Taxonomy" id="582"/>
    <lineage>
        <taxon>Bacteria</taxon>
        <taxon>Pseudomonadati</taxon>
        <taxon>Pseudomonadota</taxon>
        <taxon>Gammaproteobacteria</taxon>
        <taxon>Enterobacterales</taxon>
        <taxon>Morganellaceae</taxon>
        <taxon>Morganella</taxon>
    </lineage>
</organism>
<dbReference type="AlphaFoldDB" id="A0AAE4JPX5"/>
<protein>
    <submittedName>
        <fullName evidence="1">Uncharacterized protein</fullName>
    </submittedName>
</protein>
<evidence type="ECO:0000313" key="1">
    <source>
        <dbReference type="EMBL" id="MDS0899321.1"/>
    </source>
</evidence>
<dbReference type="Proteomes" id="UP001182247">
    <property type="component" value="Unassembled WGS sequence"/>
</dbReference>
<proteinExistence type="predicted"/>
<evidence type="ECO:0000313" key="2">
    <source>
        <dbReference type="Proteomes" id="UP001182247"/>
    </source>
</evidence>
<name>A0AAE4JPX5_MORMO</name>
<comment type="caution">
    <text evidence="1">The sequence shown here is derived from an EMBL/GenBank/DDBJ whole genome shotgun (WGS) entry which is preliminary data.</text>
</comment>
<accession>A0AAE4JPX5</accession>
<sequence length="60" mass="6857">LSYSRIFCNLPAPLSIENLSRYGERIIRKIHFLASPPARKNEFFCSDADKTGKYAIKHAT</sequence>
<gene>
    <name evidence="1" type="ORF">OSC06_15225</name>
</gene>
<reference evidence="1" key="1">
    <citation type="submission" date="2023-02" db="EMBL/GenBank/DDBJ databases">
        <title>Detection, antimicrobial susceptibility and genomic characterization of NDM-producing species of Morganellaceae, Yersiniaceae, and Enterobacteriaceae other than Klebsiella.</title>
        <authorList>
            <person name="Camargo C.H."/>
            <person name="Sacchi C.T."/>
            <person name="Campos K.R."/>
        </authorList>
    </citation>
    <scope>NUCLEOTIDE SEQUENCE</scope>
    <source>
        <strain evidence="1">1189_21</strain>
    </source>
</reference>
<feature type="non-terminal residue" evidence="1">
    <location>
        <position position="1"/>
    </location>
</feature>
<dbReference type="EMBL" id="JAPKIY010000028">
    <property type="protein sequence ID" value="MDS0899321.1"/>
    <property type="molecule type" value="Genomic_DNA"/>
</dbReference>
<dbReference type="RefSeq" id="WP_310953586.1">
    <property type="nucleotide sequence ID" value="NZ_JAPKIY010000028.1"/>
</dbReference>